<evidence type="ECO:0000256" key="7">
    <source>
        <dbReference type="SAM" id="Phobius"/>
    </source>
</evidence>
<dbReference type="InterPro" id="IPR020846">
    <property type="entry name" value="MFS_dom"/>
</dbReference>
<feature type="transmembrane region" description="Helical" evidence="7">
    <location>
        <begin position="49"/>
        <end position="67"/>
    </location>
</feature>
<dbReference type="PANTHER" id="PTHR48020:SF12">
    <property type="entry name" value="PROTON MYO-INOSITOL COTRANSPORTER"/>
    <property type="match status" value="1"/>
</dbReference>
<dbReference type="Proteomes" id="UP001154282">
    <property type="component" value="Unassembled WGS sequence"/>
</dbReference>
<dbReference type="GO" id="GO:0022857">
    <property type="term" value="F:transmembrane transporter activity"/>
    <property type="evidence" value="ECO:0007669"/>
    <property type="project" value="InterPro"/>
</dbReference>
<feature type="transmembrane region" description="Helical" evidence="7">
    <location>
        <begin position="411"/>
        <end position="428"/>
    </location>
</feature>
<feature type="transmembrane region" description="Helical" evidence="7">
    <location>
        <begin position="310"/>
        <end position="332"/>
    </location>
</feature>
<feature type="transmembrane region" description="Helical" evidence="7">
    <location>
        <begin position="383"/>
        <end position="405"/>
    </location>
</feature>
<gene>
    <name evidence="9" type="ORF">LITE_LOCUS16188</name>
</gene>
<dbReference type="AlphaFoldDB" id="A0AAV0JWF9"/>
<comment type="caution">
    <text evidence="9">The sequence shown here is derived from an EMBL/GenBank/DDBJ whole genome shotgun (WGS) entry which is preliminary data.</text>
</comment>
<feature type="transmembrane region" description="Helical" evidence="7">
    <location>
        <begin position="109"/>
        <end position="126"/>
    </location>
</feature>
<comment type="subcellular location">
    <subcellularLocation>
        <location evidence="1">Membrane</location>
        <topology evidence="1">Multi-pass membrane protein</topology>
    </subcellularLocation>
</comment>
<comment type="similarity">
    <text evidence="2">Belongs to the major facilitator superfamily. Sugar transporter (TC 2.A.1.1) family.</text>
</comment>
<feature type="domain" description="Major facilitator superfamily (MFS) profile" evidence="8">
    <location>
        <begin position="1"/>
        <end position="437"/>
    </location>
</feature>
<evidence type="ECO:0000256" key="2">
    <source>
        <dbReference type="ARBA" id="ARBA00010992"/>
    </source>
</evidence>
<keyword evidence="10" id="KW-1185">Reference proteome</keyword>
<evidence type="ECO:0000313" key="9">
    <source>
        <dbReference type="EMBL" id="CAI0414106.1"/>
    </source>
</evidence>
<evidence type="ECO:0000256" key="4">
    <source>
        <dbReference type="ARBA" id="ARBA00022692"/>
    </source>
</evidence>
<reference evidence="9" key="1">
    <citation type="submission" date="2022-08" db="EMBL/GenBank/DDBJ databases">
        <authorList>
            <person name="Gutierrez-Valencia J."/>
        </authorList>
    </citation>
    <scope>NUCLEOTIDE SEQUENCE</scope>
</reference>
<evidence type="ECO:0000256" key="6">
    <source>
        <dbReference type="ARBA" id="ARBA00023136"/>
    </source>
</evidence>
<sequence length="447" mass="48342">MRATSSIIDDLDLSKNDLDLFTICANKGAYALGALVTGFTANCLCGRRYFLGVGGAIYLVGALLVALSDNYGASMFGRTMTGFGVGMGLLIGPIFIAETAPSTTRGYHGTIPQVLMAAGTMSAYAVESALVWAPQHIAWRVTVGLTTLPTVAFVYYTLARLAHDTPCWHMMCGQVSLAEEVMERCGADGTEPYHRREQLQHVAGFALHSIVDRRRVELFPRRIPGFWSQAFERCRPLIRDLFTTMGLLVAQEATCEQLTLVRFVPLILLRNGLTSRLWSALGGVMLAVIKLLSTLAAMEAAGWSMAGRKRLLLVSFGVVGCAMGFLCGTSFADSRERIVGGTAFALSCFGLVILEAGMAFGLGPIPWMYGPEMFPLAVRAPSLGVCLAFRFAIGILLEMTLPLLYSSFERIWLRFLFGCGAAVVGFSLSCRFVRETTGGVLADDPVD</sequence>
<dbReference type="PANTHER" id="PTHR48020">
    <property type="entry name" value="PROTON MYO-INOSITOL COTRANSPORTER"/>
    <property type="match status" value="1"/>
</dbReference>
<keyword evidence="5 7" id="KW-1133">Transmembrane helix</keyword>
<evidence type="ECO:0000313" key="10">
    <source>
        <dbReference type="Proteomes" id="UP001154282"/>
    </source>
</evidence>
<keyword evidence="3" id="KW-0813">Transport</keyword>
<feature type="transmembrane region" description="Helical" evidence="7">
    <location>
        <begin position="338"/>
        <end position="362"/>
    </location>
</feature>
<dbReference type="InterPro" id="IPR005828">
    <property type="entry name" value="MFS_sugar_transport-like"/>
</dbReference>
<evidence type="ECO:0000256" key="5">
    <source>
        <dbReference type="ARBA" id="ARBA00022989"/>
    </source>
</evidence>
<evidence type="ECO:0000256" key="1">
    <source>
        <dbReference type="ARBA" id="ARBA00004141"/>
    </source>
</evidence>
<dbReference type="InterPro" id="IPR003663">
    <property type="entry name" value="Sugar/inositol_transpt"/>
</dbReference>
<evidence type="ECO:0000256" key="3">
    <source>
        <dbReference type="ARBA" id="ARBA00022448"/>
    </source>
</evidence>
<dbReference type="GO" id="GO:0016020">
    <property type="term" value="C:membrane"/>
    <property type="evidence" value="ECO:0007669"/>
    <property type="project" value="UniProtKB-SubCell"/>
</dbReference>
<dbReference type="EMBL" id="CAMGYJ010000005">
    <property type="protein sequence ID" value="CAI0414106.1"/>
    <property type="molecule type" value="Genomic_DNA"/>
</dbReference>
<dbReference type="Gene3D" id="1.20.1250.20">
    <property type="entry name" value="MFS general substrate transporter like domains"/>
    <property type="match status" value="1"/>
</dbReference>
<dbReference type="InterPro" id="IPR005829">
    <property type="entry name" value="Sugar_transporter_CS"/>
</dbReference>
<evidence type="ECO:0000259" key="8">
    <source>
        <dbReference type="PROSITE" id="PS50850"/>
    </source>
</evidence>
<protein>
    <recommendedName>
        <fullName evidence="8">Major facilitator superfamily (MFS) profile domain-containing protein</fullName>
    </recommendedName>
</protein>
<feature type="transmembrane region" description="Helical" evidence="7">
    <location>
        <begin position="138"/>
        <end position="158"/>
    </location>
</feature>
<feature type="transmembrane region" description="Helical" evidence="7">
    <location>
        <begin position="277"/>
        <end position="298"/>
    </location>
</feature>
<feature type="transmembrane region" description="Helical" evidence="7">
    <location>
        <begin position="79"/>
        <end position="97"/>
    </location>
</feature>
<dbReference type="PRINTS" id="PR00171">
    <property type="entry name" value="SUGRTRNSPORT"/>
</dbReference>
<name>A0AAV0JWF9_9ROSI</name>
<keyword evidence="4 7" id="KW-0812">Transmembrane</keyword>
<dbReference type="PROSITE" id="PS00217">
    <property type="entry name" value="SUGAR_TRANSPORT_2"/>
    <property type="match status" value="1"/>
</dbReference>
<accession>A0AAV0JWF9</accession>
<dbReference type="Pfam" id="PF00083">
    <property type="entry name" value="Sugar_tr"/>
    <property type="match status" value="1"/>
</dbReference>
<keyword evidence="6 7" id="KW-0472">Membrane</keyword>
<proteinExistence type="inferred from homology"/>
<dbReference type="PROSITE" id="PS50850">
    <property type="entry name" value="MFS"/>
    <property type="match status" value="1"/>
</dbReference>
<organism evidence="9 10">
    <name type="scientific">Linum tenue</name>
    <dbReference type="NCBI Taxonomy" id="586396"/>
    <lineage>
        <taxon>Eukaryota</taxon>
        <taxon>Viridiplantae</taxon>
        <taxon>Streptophyta</taxon>
        <taxon>Embryophyta</taxon>
        <taxon>Tracheophyta</taxon>
        <taxon>Spermatophyta</taxon>
        <taxon>Magnoliopsida</taxon>
        <taxon>eudicotyledons</taxon>
        <taxon>Gunneridae</taxon>
        <taxon>Pentapetalae</taxon>
        <taxon>rosids</taxon>
        <taxon>fabids</taxon>
        <taxon>Malpighiales</taxon>
        <taxon>Linaceae</taxon>
        <taxon>Linum</taxon>
    </lineage>
</organism>
<dbReference type="InterPro" id="IPR036259">
    <property type="entry name" value="MFS_trans_sf"/>
</dbReference>
<dbReference type="SUPFAM" id="SSF103473">
    <property type="entry name" value="MFS general substrate transporter"/>
    <property type="match status" value="1"/>
</dbReference>
<dbReference type="InterPro" id="IPR050814">
    <property type="entry name" value="Myo-inositol_Transporter"/>
</dbReference>